<organism evidence="4 5">
    <name type="scientific">Cicer arietinum</name>
    <name type="common">Chickpea</name>
    <name type="synonym">Garbanzo</name>
    <dbReference type="NCBI Taxonomy" id="3827"/>
    <lineage>
        <taxon>Eukaryota</taxon>
        <taxon>Viridiplantae</taxon>
        <taxon>Streptophyta</taxon>
        <taxon>Embryophyta</taxon>
        <taxon>Tracheophyta</taxon>
        <taxon>Spermatophyta</taxon>
        <taxon>Magnoliopsida</taxon>
        <taxon>eudicotyledons</taxon>
        <taxon>Gunneridae</taxon>
        <taxon>Pentapetalae</taxon>
        <taxon>rosids</taxon>
        <taxon>fabids</taxon>
        <taxon>Fabales</taxon>
        <taxon>Fabaceae</taxon>
        <taxon>Papilionoideae</taxon>
        <taxon>50 kb inversion clade</taxon>
        <taxon>NPAAA clade</taxon>
        <taxon>Hologalegina</taxon>
        <taxon>IRL clade</taxon>
        <taxon>Cicereae</taxon>
        <taxon>Cicer</taxon>
    </lineage>
</organism>
<sequence>MHHKPSTPHSYFLPSLTFILSYFLLFNLPTTTTATSNLIQHHQMCDHHDWVNFAMADDSIVADLLLRLNRRQPQPSLQLHWTVRQRRSRSLPKHAAKPESTRISPTTPLSWNGATSPSEESSLPAKFAETSKSNTMVADPKETVTTTKSKRKKTLAELKEEESLLLKERRNLKNELVSLRLTVEKERATNESLKRMKFDFESQQKSNTAITSEVYGNIVYSHPSTSPVSATNASQKVQEIGNQEPKYVLPDLNLLVDEDLSSNMVHCIS</sequence>
<protein>
    <submittedName>
        <fullName evidence="5">Uncharacterized protein LOC101500888</fullName>
    </submittedName>
</protein>
<accession>A0A1S2XB40</accession>
<dbReference type="Proteomes" id="UP000087171">
    <property type="component" value="Chromosome Ca1"/>
</dbReference>
<dbReference type="PANTHER" id="PTHR35099">
    <property type="entry name" value="OS02G0182700 PROTEIN"/>
    <property type="match status" value="1"/>
</dbReference>
<keyword evidence="3" id="KW-0732">Signal</keyword>
<dbReference type="KEGG" id="cam:101500888"/>
<evidence type="ECO:0000256" key="1">
    <source>
        <dbReference type="SAM" id="Coils"/>
    </source>
</evidence>
<evidence type="ECO:0000256" key="3">
    <source>
        <dbReference type="SAM" id="SignalP"/>
    </source>
</evidence>
<name>A0A1S2XB40_CICAR</name>
<feature type="coiled-coil region" evidence="1">
    <location>
        <begin position="155"/>
        <end position="189"/>
    </location>
</feature>
<dbReference type="OrthoDB" id="1724644at2759"/>
<gene>
    <name evidence="5" type="primary">LOC101500888</name>
</gene>
<dbReference type="AlphaFoldDB" id="A0A1S2XB40"/>
<dbReference type="PANTHER" id="PTHR35099:SF10">
    <property type="entry name" value="BZIP DOMAIN-CONTAINING PROTEIN"/>
    <property type="match status" value="1"/>
</dbReference>
<feature type="chain" id="PRO_5010331548" evidence="3">
    <location>
        <begin position="35"/>
        <end position="269"/>
    </location>
</feature>
<dbReference type="PaxDb" id="3827-XP_004486626.1"/>
<feature type="compositionally biased region" description="Polar residues" evidence="2">
    <location>
        <begin position="101"/>
        <end position="121"/>
    </location>
</feature>
<keyword evidence="1" id="KW-0175">Coiled coil</keyword>
<dbReference type="GeneID" id="101500888"/>
<feature type="region of interest" description="Disordered" evidence="2">
    <location>
        <begin position="84"/>
        <end position="150"/>
    </location>
</feature>
<dbReference type="eggNOG" id="ENOG502RZ47">
    <property type="taxonomic scope" value="Eukaryota"/>
</dbReference>
<proteinExistence type="predicted"/>
<evidence type="ECO:0000313" key="4">
    <source>
        <dbReference type="Proteomes" id="UP000087171"/>
    </source>
</evidence>
<dbReference type="RefSeq" id="XP_004486626.1">
    <property type="nucleotide sequence ID" value="XM_004486569.3"/>
</dbReference>
<evidence type="ECO:0000256" key="2">
    <source>
        <dbReference type="SAM" id="MobiDB-lite"/>
    </source>
</evidence>
<feature type="compositionally biased region" description="Basic residues" evidence="2">
    <location>
        <begin position="84"/>
        <end position="95"/>
    </location>
</feature>
<reference evidence="4" key="1">
    <citation type="journal article" date="2013" name="Nat. Biotechnol.">
        <title>Draft genome sequence of chickpea (Cicer arietinum) provides a resource for trait improvement.</title>
        <authorList>
            <person name="Varshney R.K."/>
            <person name="Song C."/>
            <person name="Saxena R.K."/>
            <person name="Azam S."/>
            <person name="Yu S."/>
            <person name="Sharpe A.G."/>
            <person name="Cannon S."/>
            <person name="Baek J."/>
            <person name="Rosen B.D."/>
            <person name="Tar'an B."/>
            <person name="Millan T."/>
            <person name="Zhang X."/>
            <person name="Ramsay L.D."/>
            <person name="Iwata A."/>
            <person name="Wang Y."/>
            <person name="Nelson W."/>
            <person name="Farmer A.D."/>
            <person name="Gaur P.M."/>
            <person name="Soderlund C."/>
            <person name="Penmetsa R.V."/>
            <person name="Xu C."/>
            <person name="Bharti A.K."/>
            <person name="He W."/>
            <person name="Winter P."/>
            <person name="Zhao S."/>
            <person name="Hane J.K."/>
            <person name="Carrasquilla-Garcia N."/>
            <person name="Condie J.A."/>
            <person name="Upadhyaya H.D."/>
            <person name="Luo M.C."/>
            <person name="Thudi M."/>
            <person name="Gowda C.L."/>
            <person name="Singh N.P."/>
            <person name="Lichtenzveig J."/>
            <person name="Gali K.K."/>
            <person name="Rubio J."/>
            <person name="Nadarajan N."/>
            <person name="Dolezel J."/>
            <person name="Bansal K.C."/>
            <person name="Xu X."/>
            <person name="Edwards D."/>
            <person name="Zhang G."/>
            <person name="Kahl G."/>
            <person name="Gil J."/>
            <person name="Singh K.B."/>
            <person name="Datta S.K."/>
            <person name="Jackson S.A."/>
            <person name="Wang J."/>
            <person name="Cook D.R."/>
        </authorList>
    </citation>
    <scope>NUCLEOTIDE SEQUENCE [LARGE SCALE GENOMIC DNA]</scope>
    <source>
        <strain evidence="4">cv. CDC Frontier</strain>
    </source>
</reference>
<reference evidence="5" key="2">
    <citation type="submission" date="2025-08" db="UniProtKB">
        <authorList>
            <consortium name="RefSeq"/>
        </authorList>
    </citation>
    <scope>IDENTIFICATION</scope>
    <source>
        <tissue evidence="5">Etiolated seedlings</tissue>
    </source>
</reference>
<evidence type="ECO:0000313" key="5">
    <source>
        <dbReference type="RefSeq" id="XP_004486626.1"/>
    </source>
</evidence>
<feature type="signal peptide" evidence="3">
    <location>
        <begin position="1"/>
        <end position="34"/>
    </location>
</feature>
<keyword evidence="4" id="KW-1185">Reference proteome</keyword>